<feature type="domain" description="Myb-like" evidence="5">
    <location>
        <begin position="154"/>
        <end position="205"/>
    </location>
</feature>
<feature type="domain" description="HTH myb-type" evidence="6">
    <location>
        <begin position="210"/>
        <end position="260"/>
    </location>
</feature>
<sequence>MVAPSIYWQSFSLEYLRKSSENYQSLSGVLSPLKYPFDPYRTPRDHENYVAWFPEHNVSHKEKVLAFQSDTLPYMESQPKLNISSIFLDMTCSFQINESSGLLKNSSSQINHPSTTLELKPMNISFAEVDVGQKKTDIMNKTKDMPLFERFPEISDVIKGHFTPEEDRLLERLVENYGVKKWSQIARWLTGREGKQCRERWHNHLRPDIKKDSFTEEEEQILVDNHKQLGNKWSKIANKMPGRGENSIKNHFYATKRKMLTSYRNKKKNNTTTTTNNNNSPLQRYIRSVISDNVSIEGRPLFGPTLQTPNIPKSPKCSLVKNEVNDQLVPTHCNGERHFSVSMESPCSREEGSTSMPKDWLYGYKPVEENMGTELCNEKQQSDSKKNGFVDFL</sequence>
<name>A0AAV3QQP6_LITER</name>
<dbReference type="Pfam" id="PF13921">
    <property type="entry name" value="Myb_DNA-bind_6"/>
    <property type="match status" value="1"/>
</dbReference>
<dbReference type="Proteomes" id="UP001454036">
    <property type="component" value="Unassembled WGS sequence"/>
</dbReference>
<dbReference type="InterPro" id="IPR017930">
    <property type="entry name" value="Myb_dom"/>
</dbReference>
<dbReference type="PANTHER" id="PTHR45614:SF285">
    <property type="entry name" value="TRANSCRIPTION FACTOR MYB98"/>
    <property type="match status" value="1"/>
</dbReference>
<dbReference type="Gene3D" id="1.10.10.60">
    <property type="entry name" value="Homeodomain-like"/>
    <property type="match status" value="2"/>
</dbReference>
<evidence type="ECO:0000256" key="3">
    <source>
        <dbReference type="ARBA" id="ARBA00023125"/>
    </source>
</evidence>
<dbReference type="EMBL" id="BAABME010005555">
    <property type="protein sequence ID" value="GAA0165968.1"/>
    <property type="molecule type" value="Genomic_DNA"/>
</dbReference>
<dbReference type="GO" id="GO:0000978">
    <property type="term" value="F:RNA polymerase II cis-regulatory region sequence-specific DNA binding"/>
    <property type="evidence" value="ECO:0007669"/>
    <property type="project" value="TreeGrafter"/>
</dbReference>
<dbReference type="InterPro" id="IPR009057">
    <property type="entry name" value="Homeodomain-like_sf"/>
</dbReference>
<dbReference type="FunFam" id="1.10.10.60:FF:000010">
    <property type="entry name" value="Transcriptional activator Myb isoform A"/>
    <property type="match status" value="1"/>
</dbReference>
<dbReference type="InterPro" id="IPR050560">
    <property type="entry name" value="MYB_TF"/>
</dbReference>
<dbReference type="CDD" id="cd00167">
    <property type="entry name" value="SANT"/>
    <property type="match status" value="2"/>
</dbReference>
<evidence type="ECO:0000256" key="2">
    <source>
        <dbReference type="ARBA" id="ARBA00022737"/>
    </source>
</evidence>
<keyword evidence="8" id="KW-1185">Reference proteome</keyword>
<feature type="domain" description="HTH myb-type" evidence="6">
    <location>
        <begin position="154"/>
        <end position="209"/>
    </location>
</feature>
<evidence type="ECO:0000259" key="6">
    <source>
        <dbReference type="PROSITE" id="PS51294"/>
    </source>
</evidence>
<dbReference type="SUPFAM" id="SSF46689">
    <property type="entry name" value="Homeodomain-like"/>
    <property type="match status" value="1"/>
</dbReference>
<dbReference type="InterPro" id="IPR001005">
    <property type="entry name" value="SANT/Myb"/>
</dbReference>
<reference evidence="7 8" key="1">
    <citation type="submission" date="2024-01" db="EMBL/GenBank/DDBJ databases">
        <title>The complete chloroplast genome sequence of Lithospermum erythrorhizon: insights into the phylogenetic relationship among Boraginaceae species and the maternal lineages of purple gromwells.</title>
        <authorList>
            <person name="Okada T."/>
            <person name="Watanabe K."/>
        </authorList>
    </citation>
    <scope>NUCLEOTIDE SEQUENCE [LARGE SCALE GENOMIC DNA]</scope>
</reference>
<feature type="domain" description="Myb-like" evidence="5">
    <location>
        <begin position="206"/>
        <end position="252"/>
    </location>
</feature>
<dbReference type="GO" id="GO:0005634">
    <property type="term" value="C:nucleus"/>
    <property type="evidence" value="ECO:0007669"/>
    <property type="project" value="UniProtKB-SubCell"/>
</dbReference>
<evidence type="ECO:0000256" key="4">
    <source>
        <dbReference type="ARBA" id="ARBA00023242"/>
    </source>
</evidence>
<organism evidence="7 8">
    <name type="scientific">Lithospermum erythrorhizon</name>
    <name type="common">Purple gromwell</name>
    <name type="synonym">Lithospermum officinale var. erythrorhizon</name>
    <dbReference type="NCBI Taxonomy" id="34254"/>
    <lineage>
        <taxon>Eukaryota</taxon>
        <taxon>Viridiplantae</taxon>
        <taxon>Streptophyta</taxon>
        <taxon>Embryophyta</taxon>
        <taxon>Tracheophyta</taxon>
        <taxon>Spermatophyta</taxon>
        <taxon>Magnoliopsida</taxon>
        <taxon>eudicotyledons</taxon>
        <taxon>Gunneridae</taxon>
        <taxon>Pentapetalae</taxon>
        <taxon>asterids</taxon>
        <taxon>lamiids</taxon>
        <taxon>Boraginales</taxon>
        <taxon>Boraginaceae</taxon>
        <taxon>Boraginoideae</taxon>
        <taxon>Lithospermeae</taxon>
        <taxon>Lithospermum</taxon>
    </lineage>
</organism>
<comment type="caution">
    <text evidence="7">The sequence shown here is derived from an EMBL/GenBank/DDBJ whole genome shotgun (WGS) entry which is preliminary data.</text>
</comment>
<evidence type="ECO:0000256" key="1">
    <source>
        <dbReference type="ARBA" id="ARBA00004123"/>
    </source>
</evidence>
<gene>
    <name evidence="7" type="ORF">LIER_21235</name>
</gene>
<keyword evidence="3" id="KW-0238">DNA-binding</keyword>
<evidence type="ECO:0000259" key="5">
    <source>
        <dbReference type="PROSITE" id="PS50090"/>
    </source>
</evidence>
<evidence type="ECO:0000313" key="8">
    <source>
        <dbReference type="Proteomes" id="UP001454036"/>
    </source>
</evidence>
<dbReference type="GO" id="GO:0000981">
    <property type="term" value="F:DNA-binding transcription factor activity, RNA polymerase II-specific"/>
    <property type="evidence" value="ECO:0007669"/>
    <property type="project" value="TreeGrafter"/>
</dbReference>
<keyword evidence="4" id="KW-0539">Nucleus</keyword>
<protein>
    <submittedName>
        <fullName evidence="7">Uncharacterized protein</fullName>
    </submittedName>
</protein>
<keyword evidence="2" id="KW-0677">Repeat</keyword>
<dbReference type="AlphaFoldDB" id="A0AAV3QQP6"/>
<dbReference type="PANTHER" id="PTHR45614">
    <property type="entry name" value="MYB PROTEIN-RELATED"/>
    <property type="match status" value="1"/>
</dbReference>
<accession>A0AAV3QQP6</accession>
<dbReference type="PROSITE" id="PS51294">
    <property type="entry name" value="HTH_MYB"/>
    <property type="match status" value="2"/>
</dbReference>
<evidence type="ECO:0000313" key="7">
    <source>
        <dbReference type="EMBL" id="GAA0165968.1"/>
    </source>
</evidence>
<proteinExistence type="predicted"/>
<dbReference type="PROSITE" id="PS50090">
    <property type="entry name" value="MYB_LIKE"/>
    <property type="match status" value="2"/>
</dbReference>
<dbReference type="SMART" id="SM00717">
    <property type="entry name" value="SANT"/>
    <property type="match status" value="2"/>
</dbReference>
<comment type="subcellular location">
    <subcellularLocation>
        <location evidence="1">Nucleus</location>
    </subcellularLocation>
</comment>